<feature type="domain" description="AsmA" evidence="2">
    <location>
        <begin position="563"/>
        <end position="817"/>
    </location>
</feature>
<dbReference type="EMBL" id="FXYH01000029">
    <property type="protein sequence ID" value="SMX50244.1"/>
    <property type="molecule type" value="Genomic_DNA"/>
</dbReference>
<evidence type="ECO:0000313" key="3">
    <source>
        <dbReference type="EMBL" id="SMX50244.1"/>
    </source>
</evidence>
<gene>
    <name evidence="3" type="ORF">PEV8663_04561</name>
</gene>
<dbReference type="Proteomes" id="UP000220836">
    <property type="component" value="Unassembled WGS sequence"/>
</dbReference>
<organism evidence="3 4">
    <name type="scientific">Pelagimonas varians</name>
    <dbReference type="NCBI Taxonomy" id="696760"/>
    <lineage>
        <taxon>Bacteria</taxon>
        <taxon>Pseudomonadati</taxon>
        <taxon>Pseudomonadota</taxon>
        <taxon>Alphaproteobacteria</taxon>
        <taxon>Rhodobacterales</taxon>
        <taxon>Roseobacteraceae</taxon>
        <taxon>Pelagimonas</taxon>
    </lineage>
</organism>
<reference evidence="3 4" key="1">
    <citation type="submission" date="2017-05" db="EMBL/GenBank/DDBJ databases">
        <authorList>
            <person name="Song R."/>
            <person name="Chenine A.L."/>
            <person name="Ruprecht R.M."/>
        </authorList>
    </citation>
    <scope>NUCLEOTIDE SEQUENCE [LARGE SCALE GENOMIC DNA]</scope>
    <source>
        <strain evidence="3 4">CECT 8663</strain>
    </source>
</reference>
<dbReference type="AlphaFoldDB" id="A0A238L582"/>
<evidence type="ECO:0000259" key="2">
    <source>
        <dbReference type="Pfam" id="PF05170"/>
    </source>
</evidence>
<name>A0A238L582_9RHOB</name>
<evidence type="ECO:0000313" key="4">
    <source>
        <dbReference type="Proteomes" id="UP000220836"/>
    </source>
</evidence>
<dbReference type="InterPro" id="IPR007844">
    <property type="entry name" value="AsmA"/>
</dbReference>
<dbReference type="PANTHER" id="PTHR30441:SF8">
    <property type="entry name" value="DUF748 DOMAIN-CONTAINING PROTEIN"/>
    <property type="match status" value="1"/>
</dbReference>
<dbReference type="RefSeq" id="WP_097806968.1">
    <property type="nucleotide sequence ID" value="NZ_FXYH01000029.1"/>
</dbReference>
<sequence>MSKLLTRMTVLLLGLVVGVLALGWVVLASPIFSEMRRSIVASTLSDLIGQELLVEEDVRVVVGPVSHIYVSGVKIPSKAIEDTTLANLDLLEFDLDLVALLQGSLDLDNLKVDGMQVNLLTQNDGTTSWTPSTTPLPDKAATQADPTDTTGAETDTDILAFLSQRTADFSSVGLTIEDETSGFTFVFNLEALSLAQLENGARVGVTGAGGINGQDFQIKGDFPRGNPFTTLASFGDMEISLNGTPISAEQGGGYSAAFRFNTGEFGDFLDVIGLERVLEGNGELTADVVSQKGLLKVDNLEAAVTLAEGQLLSASGSAENLLTRTGFDLQLLARLYPKGKPPGRAAELKDIKLMGIETHIVSQDNALEFKSLNFATNAFDQGLEQVGPVKIGRIHRTPEGTLAMDDISLKAGPKDAPYLDATGDINDVLQLKDLAFQGRLAASADLILRDLEPEDAAKFGGVEVDFIVDDAKGHLGLTELDARTVDTELWSLAVNAALGDVMKLQEISFALDLDIAESASFLRALKLKAVDSGALEITASAEGAGTEFSTTLGLAARSSRILASLSTSLAEDVPVVRGKIDSDNIALKDLQDAMAAVKQLASLSDGTKKPEVQPLVLPKEETEEDTDVQPLVLPKDQPAEILDLEALLTKTDLAVEIDIRKISGQQGVSSVSSDLAVKQGKARFGPLEVNYGGGYFRISASADLVNSPRNVSVSGATSGWDFGKILKAAGLGIDAHGKLRGDFDVTGNLTSVQTYINSMRGTASIAMSNGGISTSLLELAGLGIFPWLFSEELRQRYTDIVCVVAPVQINAGRVTSNSIVAETASVQLVAKGEIDWKKDRIALRAEPRRVGKPLARSAWPFDVTGQLSAPKFKLDVGGSRSRRSDGADQMPANRKPCVPDMRQLQ</sequence>
<keyword evidence="4" id="KW-1185">Reference proteome</keyword>
<evidence type="ECO:0000256" key="1">
    <source>
        <dbReference type="SAM" id="MobiDB-lite"/>
    </source>
</evidence>
<dbReference type="Pfam" id="PF05170">
    <property type="entry name" value="AsmA"/>
    <property type="match status" value="2"/>
</dbReference>
<feature type="region of interest" description="Disordered" evidence="1">
    <location>
        <begin position="873"/>
        <end position="905"/>
    </location>
</feature>
<feature type="compositionally biased region" description="Low complexity" evidence="1">
    <location>
        <begin position="126"/>
        <end position="135"/>
    </location>
</feature>
<dbReference type="OrthoDB" id="7694125at2"/>
<protein>
    <submittedName>
        <fullName evidence="3">Putative assembly protein</fullName>
    </submittedName>
</protein>
<accession>A0A238L582</accession>
<proteinExistence type="predicted"/>
<dbReference type="GO" id="GO:0090313">
    <property type="term" value="P:regulation of protein targeting to membrane"/>
    <property type="evidence" value="ECO:0007669"/>
    <property type="project" value="TreeGrafter"/>
</dbReference>
<dbReference type="InterPro" id="IPR052894">
    <property type="entry name" value="AsmA-related"/>
</dbReference>
<feature type="region of interest" description="Disordered" evidence="1">
    <location>
        <begin position="123"/>
        <end position="152"/>
    </location>
</feature>
<dbReference type="PANTHER" id="PTHR30441">
    <property type="entry name" value="DUF748 DOMAIN-CONTAINING PROTEIN"/>
    <property type="match status" value="1"/>
</dbReference>
<feature type="domain" description="AsmA" evidence="2">
    <location>
        <begin position="1"/>
        <end position="142"/>
    </location>
</feature>
<dbReference type="GO" id="GO:0005886">
    <property type="term" value="C:plasma membrane"/>
    <property type="evidence" value="ECO:0007669"/>
    <property type="project" value="TreeGrafter"/>
</dbReference>